<reference evidence="2 3" key="1">
    <citation type="journal article" date="2021" name="Elife">
        <title>Chloroplast acquisition without the gene transfer in kleptoplastic sea slugs, Plakobranchus ocellatus.</title>
        <authorList>
            <person name="Maeda T."/>
            <person name="Takahashi S."/>
            <person name="Yoshida T."/>
            <person name="Shimamura S."/>
            <person name="Takaki Y."/>
            <person name="Nagai Y."/>
            <person name="Toyoda A."/>
            <person name="Suzuki Y."/>
            <person name="Arimoto A."/>
            <person name="Ishii H."/>
            <person name="Satoh N."/>
            <person name="Nishiyama T."/>
            <person name="Hasebe M."/>
            <person name="Maruyama T."/>
            <person name="Minagawa J."/>
            <person name="Obokata J."/>
            <person name="Shigenobu S."/>
        </authorList>
    </citation>
    <scope>NUCLEOTIDE SEQUENCE [LARGE SCALE GENOMIC DNA]</scope>
</reference>
<evidence type="ECO:0000313" key="2">
    <source>
        <dbReference type="EMBL" id="GFN82006.1"/>
    </source>
</evidence>
<accession>A0AAV3YGM6</accession>
<dbReference type="Proteomes" id="UP000735302">
    <property type="component" value="Unassembled WGS sequence"/>
</dbReference>
<evidence type="ECO:0000313" key="3">
    <source>
        <dbReference type="Proteomes" id="UP000735302"/>
    </source>
</evidence>
<gene>
    <name evidence="2" type="ORF">PoB_000851200</name>
</gene>
<evidence type="ECO:0000256" key="1">
    <source>
        <dbReference type="SAM" id="MobiDB-lite"/>
    </source>
</evidence>
<dbReference type="AlphaFoldDB" id="A0AAV3YGM6"/>
<proteinExistence type="predicted"/>
<comment type="caution">
    <text evidence="2">The sequence shown here is derived from an EMBL/GenBank/DDBJ whole genome shotgun (WGS) entry which is preliminary data.</text>
</comment>
<sequence>MRLDNHFECVQIKLFMEQRFAPQRHREITFPSFQNARQKHEESFWDWPDRVHHLALGAFETLPNAGLTERDIELMLFKFCDGCFDCKAKHHAFKRHSIISLDQAIAFIEKFQFTHAGMYGPRDSRRPSDLHPFPISSDSGFKYQSYFCKERCRESYTSDDNKQNWEYAPASTRNAPRATHDMHSSPSKHRGTVSSQSDKMELLPSLMSCFVDCTREMIANNLSKFASTFDDKVFTN</sequence>
<organism evidence="2 3">
    <name type="scientific">Plakobranchus ocellatus</name>
    <dbReference type="NCBI Taxonomy" id="259542"/>
    <lineage>
        <taxon>Eukaryota</taxon>
        <taxon>Metazoa</taxon>
        <taxon>Spiralia</taxon>
        <taxon>Lophotrochozoa</taxon>
        <taxon>Mollusca</taxon>
        <taxon>Gastropoda</taxon>
        <taxon>Heterobranchia</taxon>
        <taxon>Euthyneura</taxon>
        <taxon>Panpulmonata</taxon>
        <taxon>Sacoglossa</taxon>
        <taxon>Placobranchoidea</taxon>
        <taxon>Plakobranchidae</taxon>
        <taxon>Plakobranchus</taxon>
    </lineage>
</organism>
<feature type="region of interest" description="Disordered" evidence="1">
    <location>
        <begin position="163"/>
        <end position="197"/>
    </location>
</feature>
<keyword evidence="3" id="KW-1185">Reference proteome</keyword>
<dbReference type="EMBL" id="BLXT01000975">
    <property type="protein sequence ID" value="GFN82006.1"/>
    <property type="molecule type" value="Genomic_DNA"/>
</dbReference>
<name>A0AAV3YGM6_9GAST</name>
<protein>
    <submittedName>
        <fullName evidence="2">Uncharacterized protein</fullName>
    </submittedName>
</protein>